<accession>A0A938X4U7</accession>
<comment type="subcellular location">
    <subcellularLocation>
        <location evidence="1">Cell inner membrane</location>
        <topology evidence="1">Multi-pass membrane protein</topology>
    </subcellularLocation>
    <subcellularLocation>
        <location evidence="14">Cell membrane</location>
        <topology evidence="14">Multi-pass membrane protein</topology>
    </subcellularLocation>
</comment>
<dbReference type="AlphaFoldDB" id="A0A938X4U7"/>
<dbReference type="Gene3D" id="1.10.1760.20">
    <property type="match status" value="1"/>
</dbReference>
<keyword evidence="3 14" id="KW-0171">Cobalt transport</keyword>
<dbReference type="PANTHER" id="PTHR43627">
    <property type="match status" value="1"/>
</dbReference>
<feature type="transmembrane region" description="Helical" evidence="14">
    <location>
        <begin position="166"/>
        <end position="191"/>
    </location>
</feature>
<gene>
    <name evidence="14" type="primary">cbiM</name>
    <name evidence="15" type="ORF">H6A12_03565</name>
</gene>
<dbReference type="RefSeq" id="WP_204444826.1">
    <property type="nucleotide sequence ID" value="NZ_JACJKY010000004.1"/>
</dbReference>
<comment type="pathway">
    <text evidence="2 14">Cofactor biosynthesis; adenosylcobalamin biosynthesis.</text>
</comment>
<evidence type="ECO:0000256" key="14">
    <source>
        <dbReference type="HAMAP-Rule" id="MF_01462"/>
    </source>
</evidence>
<dbReference type="HAMAP" id="MF_01462">
    <property type="entry name" value="CbiM"/>
    <property type="match status" value="1"/>
</dbReference>
<feature type="transmembrane region" description="Helical" evidence="14">
    <location>
        <begin position="105"/>
        <end position="128"/>
    </location>
</feature>
<evidence type="ECO:0000256" key="11">
    <source>
        <dbReference type="ARBA" id="ARBA00023136"/>
    </source>
</evidence>
<evidence type="ECO:0000256" key="10">
    <source>
        <dbReference type="ARBA" id="ARBA00023065"/>
    </source>
</evidence>
<feature type="transmembrane region" description="Helical" evidence="14">
    <location>
        <begin position="36"/>
        <end position="57"/>
    </location>
</feature>
<dbReference type="GO" id="GO:0043190">
    <property type="term" value="C:ATP-binding cassette (ABC) transporter complex"/>
    <property type="evidence" value="ECO:0007669"/>
    <property type="project" value="InterPro"/>
</dbReference>
<keyword evidence="16" id="KW-1185">Reference proteome</keyword>
<evidence type="ECO:0000256" key="13">
    <source>
        <dbReference type="ARBA" id="ARBA00060918"/>
    </source>
</evidence>
<keyword evidence="9 14" id="KW-1133">Transmembrane helix</keyword>
<evidence type="ECO:0000256" key="6">
    <source>
        <dbReference type="ARBA" id="ARBA00022573"/>
    </source>
</evidence>
<keyword evidence="7 14" id="KW-0812">Transmembrane</keyword>
<evidence type="ECO:0000256" key="1">
    <source>
        <dbReference type="ARBA" id="ARBA00004429"/>
    </source>
</evidence>
<sequence>MTTGEKKLMSISVVLALMFCVPQTVSAMHIMEGYLPPAFCIGWGAVCLPFLAAGIIFIRRLVQQHRKSVLLLAMAGAFIFVISSLKIPSVTGSCSHMTGTGLGAILFGVPATSVLGVIVLLFQALLLAHGGITTLGANTFSMAVAGPLVTWGVYQIGKKCKLPKLFNVFLAAMLGDLFTYCITSVQLALAYPSAEGGIWASMAEFLAVFAPTQLPLAVIEGILTMLVVMGLETYAKTELHELGCAKRGLFK</sequence>
<evidence type="ECO:0000256" key="5">
    <source>
        <dbReference type="ARBA" id="ARBA00022475"/>
    </source>
</evidence>
<keyword evidence="4 14" id="KW-0813">Transport</keyword>
<dbReference type="Proteomes" id="UP000774750">
    <property type="component" value="Unassembled WGS sequence"/>
</dbReference>
<evidence type="ECO:0000256" key="4">
    <source>
        <dbReference type="ARBA" id="ARBA00022448"/>
    </source>
</evidence>
<name>A0A938X4U7_9FIRM</name>
<keyword evidence="6 14" id="KW-0169">Cobalamin biosynthesis</keyword>
<comment type="similarity">
    <text evidence="13 14">Belongs to the CbiM family.</text>
</comment>
<keyword evidence="12 14" id="KW-0170">Cobalt</keyword>
<protein>
    <recommendedName>
        <fullName evidence="14">Cobalt transport protein CbiM</fullName>
    </recommendedName>
    <alternativeName>
        <fullName evidence="14">Energy-coupling factor transporter probable substrate-capture protein CbiM</fullName>
        <shortName evidence="14">ECF transporter S component CbiM</shortName>
    </alternativeName>
</protein>
<keyword evidence="8" id="KW-0732">Signal</keyword>
<evidence type="ECO:0000256" key="2">
    <source>
        <dbReference type="ARBA" id="ARBA00004953"/>
    </source>
</evidence>
<dbReference type="GO" id="GO:0009236">
    <property type="term" value="P:cobalamin biosynthetic process"/>
    <property type="evidence" value="ECO:0007669"/>
    <property type="project" value="UniProtKB-UniRule"/>
</dbReference>
<comment type="caution">
    <text evidence="15">The sequence shown here is derived from an EMBL/GenBank/DDBJ whole genome shotgun (WGS) entry which is preliminary data.</text>
</comment>
<dbReference type="GO" id="GO:0015087">
    <property type="term" value="F:cobalt ion transmembrane transporter activity"/>
    <property type="evidence" value="ECO:0007669"/>
    <property type="project" value="UniProtKB-UniRule"/>
</dbReference>
<comment type="function">
    <text evidence="14">Part of the energy-coupling factor (ECF) transporter complex CbiMNOQ involved in cobalt import.</text>
</comment>
<evidence type="ECO:0000256" key="7">
    <source>
        <dbReference type="ARBA" id="ARBA00022692"/>
    </source>
</evidence>
<dbReference type="InterPro" id="IPR002751">
    <property type="entry name" value="CbiM/NikMN"/>
</dbReference>
<comment type="subunit">
    <text evidence="14">Forms an energy-coupling factor (ECF) transporter complex composed of an ATP-binding protein (A component, CbiO), a transmembrane protein (T component, CbiQ) and 2 possible substrate-capture proteins (S components, CbiM and CbiN) of unknown stoichimetry.</text>
</comment>
<keyword evidence="10 14" id="KW-0406">Ion transport</keyword>
<keyword evidence="5 14" id="KW-1003">Cell membrane</keyword>
<evidence type="ECO:0000256" key="9">
    <source>
        <dbReference type="ARBA" id="ARBA00022989"/>
    </source>
</evidence>
<feature type="transmembrane region" description="Helical" evidence="14">
    <location>
        <begin position="69"/>
        <end position="85"/>
    </location>
</feature>
<organism evidence="15 16">
    <name type="scientific">Merdimmobilis hominis</name>
    <dbReference type="NCBI Taxonomy" id="2897707"/>
    <lineage>
        <taxon>Bacteria</taxon>
        <taxon>Bacillati</taxon>
        <taxon>Bacillota</taxon>
        <taxon>Clostridia</taxon>
        <taxon>Eubacteriales</taxon>
        <taxon>Oscillospiraceae</taxon>
        <taxon>Merdimmobilis</taxon>
    </lineage>
</organism>
<evidence type="ECO:0000313" key="15">
    <source>
        <dbReference type="EMBL" id="MBM6920236.1"/>
    </source>
</evidence>
<dbReference type="NCBIfam" id="NF006184">
    <property type="entry name" value="PRK08319.1"/>
    <property type="match status" value="1"/>
</dbReference>
<dbReference type="InterPro" id="IPR018024">
    <property type="entry name" value="CbiM"/>
</dbReference>
<reference evidence="15" key="1">
    <citation type="submission" date="2020-08" db="EMBL/GenBank/DDBJ databases">
        <authorList>
            <person name="Cejkova D."/>
            <person name="Kubasova T."/>
            <person name="Jahodarova E."/>
            <person name="Rychlik I."/>
        </authorList>
    </citation>
    <scope>NUCLEOTIDE SEQUENCE</scope>
    <source>
        <strain evidence="15">An559</strain>
    </source>
</reference>
<evidence type="ECO:0000256" key="8">
    <source>
        <dbReference type="ARBA" id="ARBA00022729"/>
    </source>
</evidence>
<dbReference type="PANTHER" id="PTHR43627:SF1">
    <property type="entry name" value="COBALT TRANSPORT PROTEIN CBIM"/>
    <property type="match status" value="1"/>
</dbReference>
<dbReference type="Pfam" id="PF01891">
    <property type="entry name" value="CbiM"/>
    <property type="match status" value="1"/>
</dbReference>
<reference evidence="15" key="2">
    <citation type="journal article" date="2021" name="Sci. Rep.">
        <title>The distribution of antibiotic resistance genes in chicken gut microbiota commensals.</title>
        <authorList>
            <person name="Juricova H."/>
            <person name="Matiasovicova J."/>
            <person name="Kubasova T."/>
            <person name="Cejkova D."/>
            <person name="Rychlik I."/>
        </authorList>
    </citation>
    <scope>NUCLEOTIDE SEQUENCE</scope>
    <source>
        <strain evidence="15">An559</strain>
    </source>
</reference>
<feature type="transmembrane region" description="Helical" evidence="14">
    <location>
        <begin position="203"/>
        <end position="229"/>
    </location>
</feature>
<evidence type="ECO:0000256" key="3">
    <source>
        <dbReference type="ARBA" id="ARBA00022426"/>
    </source>
</evidence>
<keyword evidence="11 14" id="KW-0472">Membrane</keyword>
<dbReference type="EMBL" id="JACJKY010000004">
    <property type="protein sequence ID" value="MBM6920236.1"/>
    <property type="molecule type" value="Genomic_DNA"/>
</dbReference>
<evidence type="ECO:0000256" key="12">
    <source>
        <dbReference type="ARBA" id="ARBA00023285"/>
    </source>
</evidence>
<proteinExistence type="inferred from homology"/>
<dbReference type="NCBIfam" id="TIGR00123">
    <property type="entry name" value="cbiM"/>
    <property type="match status" value="1"/>
</dbReference>
<evidence type="ECO:0000313" key="16">
    <source>
        <dbReference type="Proteomes" id="UP000774750"/>
    </source>
</evidence>
<dbReference type="FunFam" id="1.10.1760.20:FF:000001">
    <property type="entry name" value="Cobalt transport protein CbiM"/>
    <property type="match status" value="1"/>
</dbReference>